<dbReference type="Gene3D" id="3.40.1260.10">
    <property type="entry name" value="DsrEFH-like"/>
    <property type="match status" value="1"/>
</dbReference>
<evidence type="ECO:0000256" key="1">
    <source>
        <dbReference type="SAM" id="MobiDB-lite"/>
    </source>
</evidence>
<proteinExistence type="predicted"/>
<dbReference type="Pfam" id="PF04077">
    <property type="entry name" value="DsrH"/>
    <property type="match status" value="1"/>
</dbReference>
<dbReference type="GO" id="GO:1990228">
    <property type="term" value="C:sulfurtransferase complex"/>
    <property type="evidence" value="ECO:0007669"/>
    <property type="project" value="TreeGrafter"/>
</dbReference>
<dbReference type="HOGENOM" id="CLU_166087_3_0_6"/>
<evidence type="ECO:0000313" key="2">
    <source>
        <dbReference type="EMBL" id="AHI31263.1"/>
    </source>
</evidence>
<accession>W5YY92</accession>
<protein>
    <submittedName>
        <fullName evidence="2">tRNA 2-thiouridine synthesizing protein</fullName>
    </submittedName>
</protein>
<dbReference type="InterPro" id="IPR027396">
    <property type="entry name" value="DsrEFH-like"/>
</dbReference>
<dbReference type="PANTHER" id="PTHR37526">
    <property type="entry name" value="PROTEIN TUSB"/>
    <property type="match status" value="1"/>
</dbReference>
<dbReference type="GO" id="GO:0002143">
    <property type="term" value="P:tRNA wobble position uridine thiolation"/>
    <property type="evidence" value="ECO:0007669"/>
    <property type="project" value="InterPro"/>
</dbReference>
<name>W5YY92_9GAMM</name>
<dbReference type="NCBIfam" id="TIGR03011">
    <property type="entry name" value="sulf_tusB_dsrH"/>
    <property type="match status" value="1"/>
</dbReference>
<dbReference type="PANTHER" id="PTHR37526:SF1">
    <property type="entry name" value="PROTEIN TUSB"/>
    <property type="match status" value="1"/>
</dbReference>
<dbReference type="AlphaFoldDB" id="W5YY92"/>
<dbReference type="InterPro" id="IPR007215">
    <property type="entry name" value="Sulphur_relay_TusB/DsrH"/>
</dbReference>
<feature type="region of interest" description="Disordered" evidence="1">
    <location>
        <begin position="1"/>
        <end position="22"/>
    </location>
</feature>
<dbReference type="EMBL" id="CP007152">
    <property type="protein sequence ID" value="AHI31263.1"/>
    <property type="molecule type" value="Genomic_DNA"/>
</dbReference>
<evidence type="ECO:0000313" key="3">
    <source>
        <dbReference type="Proteomes" id="UP000035081"/>
    </source>
</evidence>
<dbReference type="Proteomes" id="UP000035081">
    <property type="component" value="Chromosome"/>
</dbReference>
<dbReference type="SUPFAM" id="SSF75169">
    <property type="entry name" value="DsrEFH-like"/>
    <property type="match status" value="1"/>
</dbReference>
<sequence>MCRTARTLCPRGQPELSRQPKHPESALMATIHTLHIVNKRPDHPAFGACLSSITDQDGLLLTESGVLALADREATLKGTVYALAPDLQARAIAVDGLDVKSIDFDTMVALTTEATRVISW</sequence>
<gene>
    <name evidence="2" type="ORF">AU15_07740</name>
</gene>
<reference evidence="2 3" key="1">
    <citation type="journal article" date="2014" name="Genome Announc.">
        <title>Draft Genome Sequences of Marinobacter similis A3d10T and Marinobacter salarius R9SW1T.</title>
        <authorList>
            <person name="Ivanova E.P."/>
            <person name="Ng H.J."/>
            <person name="Webb H.K."/>
            <person name="Feng G."/>
            <person name="Oshima K."/>
            <person name="Hattori M."/>
            <person name="Ohkuma M."/>
            <person name="Sergeev A.F."/>
            <person name="Mikhailov V.V."/>
            <person name="Crawford R.J."/>
            <person name="Sawabe T."/>
        </authorList>
    </citation>
    <scope>NUCLEOTIDE SEQUENCE [LARGE SCALE GENOMIC DNA]</scope>
    <source>
        <strain evidence="3">A3d10 and R9SW1</strain>
    </source>
</reference>
<organism evidence="2 3">
    <name type="scientific">Marinobacter salarius</name>
    <dbReference type="NCBI Taxonomy" id="1420917"/>
    <lineage>
        <taxon>Bacteria</taxon>
        <taxon>Pseudomonadati</taxon>
        <taxon>Pseudomonadota</taxon>
        <taxon>Gammaproteobacteria</taxon>
        <taxon>Pseudomonadales</taxon>
        <taxon>Marinobacteraceae</taxon>
        <taxon>Marinobacter</taxon>
    </lineage>
</organism>
<dbReference type="KEGG" id="msr:AU15_07740"/>